<dbReference type="InterPro" id="IPR036770">
    <property type="entry name" value="Ankyrin_rpt-contain_sf"/>
</dbReference>
<dbReference type="AlphaFoldDB" id="C5LIT8"/>
<accession>C5LIT8</accession>
<evidence type="ECO:0000256" key="2">
    <source>
        <dbReference type="SAM" id="MobiDB-lite"/>
    </source>
</evidence>
<dbReference type="Gene3D" id="1.25.40.20">
    <property type="entry name" value="Ankyrin repeat-containing domain"/>
    <property type="match status" value="1"/>
</dbReference>
<sequence>MEEFTIGLRDGGAPSLLANLSESEIADVYDTYKYACSDDTDKVMELLRTKEWCRAAVDHKHPPQGNTLLHVAAEESNTELVRLLLEEAHASPFTTNDFGLEPSSMAGPNTDVKSNERVTNSQLDDLSAVTLSILVIMESSLIRAAHHVSSTFWGAPQQGNIPLSPRLIVILLTKDILYSQKLSSDAGGQK</sequence>
<dbReference type="PROSITE" id="PS50088">
    <property type="entry name" value="ANK_REPEAT"/>
    <property type="match status" value="1"/>
</dbReference>
<dbReference type="EMBL" id="GG682243">
    <property type="protein sequence ID" value="EER03491.1"/>
    <property type="molecule type" value="Genomic_DNA"/>
</dbReference>
<organism evidence="4">
    <name type="scientific">Perkinsus marinus (strain ATCC 50983 / TXsc)</name>
    <dbReference type="NCBI Taxonomy" id="423536"/>
    <lineage>
        <taxon>Eukaryota</taxon>
        <taxon>Sar</taxon>
        <taxon>Alveolata</taxon>
        <taxon>Perkinsozoa</taxon>
        <taxon>Perkinsea</taxon>
        <taxon>Perkinsida</taxon>
        <taxon>Perkinsidae</taxon>
        <taxon>Perkinsus</taxon>
    </lineage>
</organism>
<proteinExistence type="predicted"/>
<dbReference type="InterPro" id="IPR002110">
    <property type="entry name" value="Ankyrin_rpt"/>
</dbReference>
<evidence type="ECO:0000256" key="1">
    <source>
        <dbReference type="PROSITE-ProRule" id="PRU00023"/>
    </source>
</evidence>
<gene>
    <name evidence="3" type="ORF">Pmar_PMAR014710</name>
</gene>
<dbReference type="OrthoDB" id="445048at2759"/>
<reference evidence="3 4" key="1">
    <citation type="submission" date="2008-07" db="EMBL/GenBank/DDBJ databases">
        <authorList>
            <person name="El-Sayed N."/>
            <person name="Caler E."/>
            <person name="Inman J."/>
            <person name="Amedeo P."/>
            <person name="Hass B."/>
            <person name="Wortman J."/>
        </authorList>
    </citation>
    <scope>NUCLEOTIDE SEQUENCE [LARGE SCALE GENOMIC DNA]</scope>
    <source>
        <strain evidence="4">ATCC 50983 / TXsc</strain>
    </source>
</reference>
<dbReference type="SUPFAM" id="SSF48403">
    <property type="entry name" value="Ankyrin repeat"/>
    <property type="match status" value="1"/>
</dbReference>
<dbReference type="PROSITE" id="PS50297">
    <property type="entry name" value="ANK_REP_REGION"/>
    <property type="match status" value="1"/>
</dbReference>
<keyword evidence="4" id="KW-1185">Reference proteome</keyword>
<dbReference type="Proteomes" id="UP000007800">
    <property type="component" value="Unassembled WGS sequence"/>
</dbReference>
<feature type="region of interest" description="Disordered" evidence="2">
    <location>
        <begin position="96"/>
        <end position="115"/>
    </location>
</feature>
<dbReference type="RefSeq" id="XP_002771675.1">
    <property type="nucleotide sequence ID" value="XM_002771629.1"/>
</dbReference>
<feature type="repeat" description="ANK" evidence="1">
    <location>
        <begin position="64"/>
        <end position="86"/>
    </location>
</feature>
<dbReference type="GeneID" id="9047729"/>
<keyword evidence="1" id="KW-0040">ANK repeat</keyword>
<evidence type="ECO:0000313" key="4">
    <source>
        <dbReference type="Proteomes" id="UP000007800"/>
    </source>
</evidence>
<name>C5LIT8_PERM5</name>
<protein>
    <submittedName>
        <fullName evidence="3">Uncharacterized protein</fullName>
    </submittedName>
</protein>
<dbReference type="InParanoid" id="C5LIT8"/>
<evidence type="ECO:0000313" key="3">
    <source>
        <dbReference type="EMBL" id="EER03491.1"/>
    </source>
</evidence>
<dbReference type="Pfam" id="PF00023">
    <property type="entry name" value="Ank"/>
    <property type="match status" value="1"/>
</dbReference>